<dbReference type="OrthoDB" id="8848687at2"/>
<dbReference type="Gene3D" id="2.40.160.20">
    <property type="match status" value="1"/>
</dbReference>
<accession>A0A498R7N0</accession>
<proteinExistence type="predicted"/>
<dbReference type="EMBL" id="UPPP01000069">
    <property type="protein sequence ID" value="VBB06930.1"/>
    <property type="molecule type" value="Genomic_DNA"/>
</dbReference>
<evidence type="ECO:0000313" key="1">
    <source>
        <dbReference type="EMBL" id="VBB06930.1"/>
    </source>
</evidence>
<organism evidence="1 2">
    <name type="scientific">Lucifera butyrica</name>
    <dbReference type="NCBI Taxonomy" id="1351585"/>
    <lineage>
        <taxon>Bacteria</taxon>
        <taxon>Bacillati</taxon>
        <taxon>Bacillota</taxon>
        <taxon>Negativicutes</taxon>
        <taxon>Veillonellales</taxon>
        <taxon>Veillonellaceae</taxon>
        <taxon>Lucifera</taxon>
    </lineage>
</organism>
<reference evidence="1 2" key="1">
    <citation type="submission" date="2018-06" db="EMBL/GenBank/DDBJ databases">
        <authorList>
            <person name="Strepis N."/>
        </authorList>
    </citation>
    <scope>NUCLEOTIDE SEQUENCE [LARGE SCALE GENOMIC DNA]</scope>
    <source>
        <strain evidence="1">LUCI</strain>
    </source>
</reference>
<protein>
    <submittedName>
        <fullName evidence="1">Uncharacterized protein</fullName>
    </submittedName>
</protein>
<dbReference type="Proteomes" id="UP000277811">
    <property type="component" value="Unassembled WGS sequence"/>
</dbReference>
<sequence length="134" mass="14735">MAITVPVFTRHFPHSNPDLNEHNRGFGLEYTLQKDVAVTTGFFNNSLRKDTFYIGVQYTPYRILGLHSGVVVGLDLSGGYNSVNPFKPIIGALHFTTGNESLIGFNIDILPGGRYTNGDGVYGAVAISMKYSFR</sequence>
<keyword evidence="2" id="KW-1185">Reference proteome</keyword>
<name>A0A498R7N0_9FIRM</name>
<gene>
    <name evidence="1" type="ORF">LUCI_2172</name>
</gene>
<dbReference type="AlphaFoldDB" id="A0A498R7N0"/>
<evidence type="ECO:0000313" key="2">
    <source>
        <dbReference type="Proteomes" id="UP000277811"/>
    </source>
</evidence>